<evidence type="ECO:0008006" key="3">
    <source>
        <dbReference type="Google" id="ProtNLM"/>
    </source>
</evidence>
<accession>A0A974NEE1</accession>
<keyword evidence="2" id="KW-1185">Reference proteome</keyword>
<reference evidence="1 2" key="1">
    <citation type="submission" date="2021-01" db="EMBL/GenBank/DDBJ databases">
        <title>Entomomonas sp. F2A isolated from a house cricket (Acheta domesticus).</title>
        <authorList>
            <person name="Spergser J."/>
            <person name="Busse H.-J."/>
        </authorList>
    </citation>
    <scope>NUCLEOTIDE SEQUENCE [LARGE SCALE GENOMIC DNA]</scope>
    <source>
        <strain evidence="1 2">F2A</strain>
    </source>
</reference>
<proteinExistence type="predicted"/>
<dbReference type="Proteomes" id="UP000595278">
    <property type="component" value="Chromosome"/>
</dbReference>
<name>A0A974NEE1_9GAMM</name>
<dbReference type="RefSeq" id="WP_201091225.1">
    <property type="nucleotide sequence ID" value="NZ_CP067393.1"/>
</dbReference>
<organism evidence="1 2">
    <name type="scientific">Entomomonas asaccharolytica</name>
    <dbReference type="NCBI Taxonomy" id="2785331"/>
    <lineage>
        <taxon>Bacteria</taxon>
        <taxon>Pseudomonadati</taxon>
        <taxon>Pseudomonadota</taxon>
        <taxon>Gammaproteobacteria</taxon>
        <taxon>Pseudomonadales</taxon>
        <taxon>Pseudomonadaceae</taxon>
        <taxon>Entomomonas</taxon>
    </lineage>
</organism>
<evidence type="ECO:0000313" key="1">
    <source>
        <dbReference type="EMBL" id="QQP85079.1"/>
    </source>
</evidence>
<dbReference type="EMBL" id="CP067393">
    <property type="protein sequence ID" value="QQP85079.1"/>
    <property type="molecule type" value="Genomic_DNA"/>
</dbReference>
<evidence type="ECO:0000313" key="2">
    <source>
        <dbReference type="Proteomes" id="UP000595278"/>
    </source>
</evidence>
<dbReference type="AlphaFoldDB" id="A0A974NEE1"/>
<sequence>MAKYNWQAIEKDYRLGQLSVRAIAEKYKMPNHSVIVRRANKYGWLRDHSKEINSLTQVGLLTLQEEKAPKKAPKSTTPTREDIEAAALTNIQVIKHHRNDIRTGRELVNLFMGQLQEAATNRNEIEAAILSETEEDQTIARRSAMLKAVALPTHASTLRDLSTTLKNLIPLERQAYNITDEVEGESYEERLARLASEAKDV</sequence>
<dbReference type="KEGG" id="eaz:JHT90_11885"/>
<protein>
    <recommendedName>
        <fullName evidence="3">Terminase small subunit</fullName>
    </recommendedName>
</protein>
<gene>
    <name evidence="1" type="ORF">JHT90_11885</name>
</gene>